<dbReference type="Gene3D" id="2.30.33.40">
    <property type="entry name" value="GroES chaperonin"/>
    <property type="match status" value="1"/>
</dbReference>
<protein>
    <recommendedName>
        <fullName evidence="3">10 kDa chaperonin</fullName>
    </recommendedName>
</protein>
<keyword evidence="1" id="KW-0143">Chaperone</keyword>
<comment type="caution">
    <text evidence="2">The sequence shown here is derived from an EMBL/GenBank/DDBJ whole genome shotgun (WGS) entry which is preliminary data.</text>
</comment>
<evidence type="ECO:0008006" key="3">
    <source>
        <dbReference type="Google" id="ProtNLM"/>
    </source>
</evidence>
<sequence length="41" mass="4551">KVGDRVLYAKYTGQDVPRGVLGSEEEEFLVLRESDILAKLG</sequence>
<evidence type="ECO:0000313" key="2">
    <source>
        <dbReference type="EMBL" id="GAG23028.1"/>
    </source>
</evidence>
<dbReference type="InterPro" id="IPR011032">
    <property type="entry name" value="GroES-like_sf"/>
</dbReference>
<dbReference type="GO" id="GO:0044183">
    <property type="term" value="F:protein folding chaperone"/>
    <property type="evidence" value="ECO:0007669"/>
    <property type="project" value="InterPro"/>
</dbReference>
<dbReference type="InterPro" id="IPR037124">
    <property type="entry name" value="Chaperonin_GroES_sf"/>
</dbReference>
<dbReference type="AlphaFoldDB" id="X0WEU7"/>
<dbReference type="Pfam" id="PF00166">
    <property type="entry name" value="Cpn10"/>
    <property type="match status" value="1"/>
</dbReference>
<organism evidence="2">
    <name type="scientific">marine sediment metagenome</name>
    <dbReference type="NCBI Taxonomy" id="412755"/>
    <lineage>
        <taxon>unclassified sequences</taxon>
        <taxon>metagenomes</taxon>
        <taxon>ecological metagenomes</taxon>
    </lineage>
</organism>
<dbReference type="PRINTS" id="PR00297">
    <property type="entry name" value="CHAPERONIN10"/>
</dbReference>
<dbReference type="SUPFAM" id="SSF50129">
    <property type="entry name" value="GroES-like"/>
    <property type="match status" value="1"/>
</dbReference>
<dbReference type="InterPro" id="IPR020818">
    <property type="entry name" value="Chaperonin_GroES"/>
</dbReference>
<gene>
    <name evidence="2" type="ORF">S01H1_53293</name>
</gene>
<name>X0WEU7_9ZZZZ</name>
<accession>X0WEU7</accession>
<dbReference type="EMBL" id="BARS01034508">
    <property type="protein sequence ID" value="GAG23028.1"/>
    <property type="molecule type" value="Genomic_DNA"/>
</dbReference>
<reference evidence="2" key="1">
    <citation type="journal article" date="2014" name="Front. Microbiol.">
        <title>High frequency of phylogenetically diverse reductive dehalogenase-homologous genes in deep subseafloor sedimentary metagenomes.</title>
        <authorList>
            <person name="Kawai M."/>
            <person name="Futagami T."/>
            <person name="Toyoda A."/>
            <person name="Takaki Y."/>
            <person name="Nishi S."/>
            <person name="Hori S."/>
            <person name="Arai W."/>
            <person name="Tsubouchi T."/>
            <person name="Morono Y."/>
            <person name="Uchiyama I."/>
            <person name="Ito T."/>
            <person name="Fujiyama A."/>
            <person name="Inagaki F."/>
            <person name="Takami H."/>
        </authorList>
    </citation>
    <scope>NUCLEOTIDE SEQUENCE</scope>
    <source>
        <strain evidence="2">Expedition CK06-06</strain>
    </source>
</reference>
<dbReference type="GO" id="GO:0005524">
    <property type="term" value="F:ATP binding"/>
    <property type="evidence" value="ECO:0007669"/>
    <property type="project" value="InterPro"/>
</dbReference>
<evidence type="ECO:0000256" key="1">
    <source>
        <dbReference type="ARBA" id="ARBA00023186"/>
    </source>
</evidence>
<proteinExistence type="predicted"/>
<feature type="non-terminal residue" evidence="2">
    <location>
        <position position="1"/>
    </location>
</feature>
<dbReference type="CDD" id="cd00320">
    <property type="entry name" value="cpn10"/>
    <property type="match status" value="1"/>
</dbReference>